<dbReference type="Gene3D" id="1.10.10.10">
    <property type="entry name" value="Winged helix-like DNA-binding domain superfamily/Winged helix DNA-binding domain"/>
    <property type="match status" value="1"/>
</dbReference>
<sequence>MMAIKISQAHPLGASPDTRHTRRRSTVTEALQRDDTWSLALNRIAQDRCRKSFAAFFQHFSPLLKGFLMKGSRLNAAQAEELVQEVMIKVWGRAEQFDSTKSSATTWLYTIARNSRIDWLRRQSNAQTEELVADDLYEDESAETPFTQLQHARNEQTVVDALASLPDEQALVLKKVYMESKSHSEVSTELGLPLGTVKSRVRLALKKLQDVVGREACA</sequence>
<name>A0A839UVD5_9GAMM</name>
<dbReference type="Pfam" id="PF04545">
    <property type="entry name" value="Sigma70_r4"/>
    <property type="match status" value="1"/>
</dbReference>
<dbReference type="Gene3D" id="1.10.1740.10">
    <property type="match status" value="1"/>
</dbReference>
<dbReference type="EMBL" id="JACHXZ010000003">
    <property type="protein sequence ID" value="MBB3169327.1"/>
    <property type="molecule type" value="Genomic_DNA"/>
</dbReference>
<evidence type="ECO:0000259" key="8">
    <source>
        <dbReference type="Pfam" id="PF04542"/>
    </source>
</evidence>
<dbReference type="SUPFAM" id="SSF88946">
    <property type="entry name" value="Sigma2 domain of RNA polymerase sigma factors"/>
    <property type="match status" value="1"/>
</dbReference>
<dbReference type="NCBIfam" id="TIGR02937">
    <property type="entry name" value="sigma70-ECF"/>
    <property type="match status" value="1"/>
</dbReference>
<proteinExistence type="inferred from homology"/>
<organism evidence="10 11">
    <name type="scientific">Simiduia aestuariiviva</name>
    <dbReference type="NCBI Taxonomy" id="1510459"/>
    <lineage>
        <taxon>Bacteria</taxon>
        <taxon>Pseudomonadati</taxon>
        <taxon>Pseudomonadota</taxon>
        <taxon>Gammaproteobacteria</taxon>
        <taxon>Cellvibrionales</taxon>
        <taxon>Cellvibrionaceae</taxon>
        <taxon>Simiduia</taxon>
    </lineage>
</organism>
<reference evidence="10 11" key="1">
    <citation type="submission" date="2020-08" db="EMBL/GenBank/DDBJ databases">
        <title>Genomic Encyclopedia of Type Strains, Phase III (KMG-III): the genomes of soil and plant-associated and newly described type strains.</title>
        <authorList>
            <person name="Whitman W."/>
        </authorList>
    </citation>
    <scope>NUCLEOTIDE SEQUENCE [LARGE SCALE GENOMIC DNA]</scope>
    <source>
        <strain evidence="10 11">CECT 8571</strain>
    </source>
</reference>
<dbReference type="PROSITE" id="PS01063">
    <property type="entry name" value="SIGMA70_ECF"/>
    <property type="match status" value="1"/>
</dbReference>
<feature type="domain" description="RNA polymerase sigma-70 region 4" evidence="9">
    <location>
        <begin position="161"/>
        <end position="209"/>
    </location>
</feature>
<keyword evidence="5 6" id="KW-0804">Transcription</keyword>
<protein>
    <recommendedName>
        <fullName evidence="6">RNA polymerase sigma factor</fullName>
    </recommendedName>
</protein>
<dbReference type="Proteomes" id="UP000559987">
    <property type="component" value="Unassembled WGS sequence"/>
</dbReference>
<evidence type="ECO:0000256" key="7">
    <source>
        <dbReference type="SAM" id="MobiDB-lite"/>
    </source>
</evidence>
<dbReference type="CDD" id="cd06171">
    <property type="entry name" value="Sigma70_r4"/>
    <property type="match status" value="1"/>
</dbReference>
<dbReference type="GO" id="GO:0016987">
    <property type="term" value="F:sigma factor activity"/>
    <property type="evidence" value="ECO:0007669"/>
    <property type="project" value="UniProtKB-KW"/>
</dbReference>
<accession>A0A839UVD5</accession>
<dbReference type="InterPro" id="IPR014284">
    <property type="entry name" value="RNA_pol_sigma-70_dom"/>
</dbReference>
<dbReference type="GO" id="GO:0003677">
    <property type="term" value="F:DNA binding"/>
    <property type="evidence" value="ECO:0007669"/>
    <property type="project" value="UniProtKB-KW"/>
</dbReference>
<keyword evidence="4 6" id="KW-0238">DNA-binding</keyword>
<dbReference type="PANTHER" id="PTHR43133:SF62">
    <property type="entry name" value="RNA POLYMERASE SIGMA FACTOR SIGZ"/>
    <property type="match status" value="1"/>
</dbReference>
<keyword evidence="3 6" id="KW-0731">Sigma factor</keyword>
<feature type="region of interest" description="Disordered" evidence="7">
    <location>
        <begin position="1"/>
        <end position="27"/>
    </location>
</feature>
<dbReference type="InterPro" id="IPR013324">
    <property type="entry name" value="RNA_pol_sigma_r3/r4-like"/>
</dbReference>
<keyword evidence="2 6" id="KW-0805">Transcription regulation</keyword>
<dbReference type="Pfam" id="PF04542">
    <property type="entry name" value="Sigma70_r2"/>
    <property type="match status" value="1"/>
</dbReference>
<evidence type="ECO:0000256" key="2">
    <source>
        <dbReference type="ARBA" id="ARBA00023015"/>
    </source>
</evidence>
<evidence type="ECO:0000256" key="4">
    <source>
        <dbReference type="ARBA" id="ARBA00023125"/>
    </source>
</evidence>
<dbReference type="PANTHER" id="PTHR43133">
    <property type="entry name" value="RNA POLYMERASE ECF-TYPE SIGMA FACTO"/>
    <property type="match status" value="1"/>
</dbReference>
<comment type="similarity">
    <text evidence="1 6">Belongs to the sigma-70 factor family. ECF subfamily.</text>
</comment>
<keyword evidence="11" id="KW-1185">Reference proteome</keyword>
<evidence type="ECO:0000256" key="3">
    <source>
        <dbReference type="ARBA" id="ARBA00023082"/>
    </source>
</evidence>
<dbReference type="InterPro" id="IPR000838">
    <property type="entry name" value="RNA_pol_sigma70_ECF_CS"/>
</dbReference>
<dbReference type="SUPFAM" id="SSF88659">
    <property type="entry name" value="Sigma3 and sigma4 domains of RNA polymerase sigma factors"/>
    <property type="match status" value="1"/>
</dbReference>
<comment type="caution">
    <text evidence="10">The sequence shown here is derived from an EMBL/GenBank/DDBJ whole genome shotgun (WGS) entry which is preliminary data.</text>
</comment>
<dbReference type="GO" id="GO:0006352">
    <property type="term" value="P:DNA-templated transcription initiation"/>
    <property type="evidence" value="ECO:0007669"/>
    <property type="project" value="InterPro"/>
</dbReference>
<evidence type="ECO:0000256" key="1">
    <source>
        <dbReference type="ARBA" id="ARBA00010641"/>
    </source>
</evidence>
<dbReference type="InterPro" id="IPR007627">
    <property type="entry name" value="RNA_pol_sigma70_r2"/>
</dbReference>
<evidence type="ECO:0000313" key="10">
    <source>
        <dbReference type="EMBL" id="MBB3169327.1"/>
    </source>
</evidence>
<dbReference type="InterPro" id="IPR013325">
    <property type="entry name" value="RNA_pol_sigma_r2"/>
</dbReference>
<dbReference type="InterPro" id="IPR039425">
    <property type="entry name" value="RNA_pol_sigma-70-like"/>
</dbReference>
<evidence type="ECO:0000256" key="6">
    <source>
        <dbReference type="RuleBase" id="RU000716"/>
    </source>
</evidence>
<dbReference type="InterPro" id="IPR007630">
    <property type="entry name" value="RNA_pol_sigma70_r4"/>
</dbReference>
<dbReference type="AlphaFoldDB" id="A0A839UVD5"/>
<feature type="domain" description="RNA polymerase sigma-70 region 2" evidence="8">
    <location>
        <begin position="57"/>
        <end position="124"/>
    </location>
</feature>
<dbReference type="RefSeq" id="WP_246341298.1">
    <property type="nucleotide sequence ID" value="NZ_JACHXZ010000003.1"/>
</dbReference>
<dbReference type="InterPro" id="IPR036388">
    <property type="entry name" value="WH-like_DNA-bd_sf"/>
</dbReference>
<evidence type="ECO:0000313" key="11">
    <source>
        <dbReference type="Proteomes" id="UP000559987"/>
    </source>
</evidence>
<evidence type="ECO:0000259" key="9">
    <source>
        <dbReference type="Pfam" id="PF04545"/>
    </source>
</evidence>
<gene>
    <name evidence="10" type="ORF">FHS30_002535</name>
</gene>
<evidence type="ECO:0000256" key="5">
    <source>
        <dbReference type="ARBA" id="ARBA00023163"/>
    </source>
</evidence>